<gene>
    <name evidence="2" type="ORF">BFD03_08475</name>
    <name evidence="3" type="ORF">FOD75_03200</name>
    <name evidence="1" type="ORF">GIX79_06085</name>
</gene>
<accession>A0A1C1ZLN6</accession>
<organism evidence="2 4">
    <name type="scientific">Limosilactobacillus reuteri</name>
    <name type="common">Lactobacillus reuteri</name>
    <dbReference type="NCBI Taxonomy" id="1598"/>
    <lineage>
        <taxon>Bacteria</taxon>
        <taxon>Bacillati</taxon>
        <taxon>Bacillota</taxon>
        <taxon>Bacilli</taxon>
        <taxon>Lactobacillales</taxon>
        <taxon>Lactobacillaceae</taxon>
        <taxon>Limosilactobacillus</taxon>
    </lineage>
</organism>
<evidence type="ECO:0000313" key="4">
    <source>
        <dbReference type="Proteomes" id="UP000095141"/>
    </source>
</evidence>
<reference evidence="2 4" key="1">
    <citation type="submission" date="2016-08" db="EMBL/GenBank/DDBJ databases">
        <title>Probiotic bacterium isolated from chicken gut.</title>
        <authorList>
            <person name="Levy J.L."/>
            <person name="Hassan H.M."/>
            <person name="Mendoza M.A."/>
        </authorList>
    </citation>
    <scope>NUCLEOTIDE SEQUENCE [LARGE SCALE GENOMIC DNA]</scope>
    <source>
        <strain evidence="2 4">P43</strain>
    </source>
</reference>
<evidence type="ECO:0000313" key="3">
    <source>
        <dbReference type="EMBL" id="QDR72166.1"/>
    </source>
</evidence>
<dbReference type="EMBL" id="MCNS01000017">
    <property type="protein sequence ID" value="OCX46845.1"/>
    <property type="molecule type" value="Genomic_DNA"/>
</dbReference>
<protein>
    <recommendedName>
        <fullName evidence="7">SufD family Fe-S cluster assembly protein</fullName>
    </recommendedName>
</protein>
<dbReference type="AlphaFoldDB" id="A0A1C1ZLN6"/>
<sequence>MMAKIWKKEPAWLEKKRQLAVILQSRFPTLPGQEEWVDHWQKRTTGVSRGWLSLQEDSLTAMPLEQAVNEYSTLLQENLMEKAIFWQDNQLAAMHLANIDCGQFIYLRPQSTQERPIVFSPHLNSANTHNIIVISAGASAVIEERMVNDTLLPSYEGTEILVGANAHVTYRQANRSTSKNIYRAIHAYQAHGSTLQFEVASQVQTKATVDLYSFLDGQNTQWTPTIALSGTQQLTAMVDGFGKETSATLTQYRDSEMVTGAPFKVKAGEPLPISEDIHPLKELASSERWLKQIMTAE</sequence>
<name>A0A1C1ZLN6_LIMRT</name>
<dbReference type="Proteomes" id="UP000316394">
    <property type="component" value="Chromosome"/>
</dbReference>
<proteinExistence type="predicted"/>
<dbReference type="InterPro" id="IPR037284">
    <property type="entry name" value="SUF_FeS_clus_asmbl_SufBD_sf"/>
</dbReference>
<reference evidence="1 6" key="3">
    <citation type="submission" date="2019-11" db="EMBL/GenBank/DDBJ databases">
        <title>Draft genome sequence of 12 host-associated Lactobacillus reuteri rodent strains.</title>
        <authorList>
            <person name="Zhang S."/>
            <person name="Ozcam M."/>
            <person name="Van Pijkeren J.P."/>
        </authorList>
    </citation>
    <scope>NUCLEOTIDE SEQUENCE [LARGE SCALE GENOMIC DNA]</scope>
    <source>
        <strain evidence="1 6">6799jm-1</strain>
    </source>
</reference>
<dbReference type="Proteomes" id="UP000452188">
    <property type="component" value="Unassembled WGS sequence"/>
</dbReference>
<dbReference type="Proteomes" id="UP000095141">
    <property type="component" value="Unassembled WGS sequence"/>
</dbReference>
<evidence type="ECO:0000313" key="6">
    <source>
        <dbReference type="Proteomes" id="UP000452188"/>
    </source>
</evidence>
<evidence type="ECO:0000313" key="5">
    <source>
        <dbReference type="Proteomes" id="UP000316394"/>
    </source>
</evidence>
<dbReference type="EMBL" id="WJMV01000019">
    <property type="protein sequence ID" value="MRG75319.1"/>
    <property type="molecule type" value="Genomic_DNA"/>
</dbReference>
<evidence type="ECO:0008006" key="7">
    <source>
        <dbReference type="Google" id="ProtNLM"/>
    </source>
</evidence>
<dbReference type="SUPFAM" id="SSF101960">
    <property type="entry name" value="Stabilizer of iron transporter SufD"/>
    <property type="match status" value="1"/>
</dbReference>
<dbReference type="RefSeq" id="WP_019253885.1">
    <property type="nucleotide sequence ID" value="NZ_CAJSZG010000015.1"/>
</dbReference>
<evidence type="ECO:0000313" key="1">
    <source>
        <dbReference type="EMBL" id="MRG75319.1"/>
    </source>
</evidence>
<evidence type="ECO:0000313" key="2">
    <source>
        <dbReference type="EMBL" id="OCX46845.1"/>
    </source>
</evidence>
<reference evidence="3 5" key="2">
    <citation type="submission" date="2019-07" db="EMBL/GenBank/DDBJ databases">
        <title>Gastrointestinal microbiota of Peromyscus leucopus, the white-footed mouse.</title>
        <authorList>
            <person name="Milovic A."/>
            <person name="Bassam K."/>
            <person name="Barbour A.G."/>
        </authorList>
    </citation>
    <scope>NUCLEOTIDE SEQUENCE [LARGE SCALE GENOMIC DNA]</scope>
    <source>
        <strain evidence="3 5">LL7</strain>
    </source>
</reference>
<dbReference type="EMBL" id="CP041676">
    <property type="protein sequence ID" value="QDR72166.1"/>
    <property type="molecule type" value="Genomic_DNA"/>
</dbReference>